<comment type="similarity">
    <text evidence="2 7">Belongs to the ExbD/TolR family.</text>
</comment>
<evidence type="ECO:0000256" key="4">
    <source>
        <dbReference type="ARBA" id="ARBA00022692"/>
    </source>
</evidence>
<evidence type="ECO:0000256" key="1">
    <source>
        <dbReference type="ARBA" id="ARBA00004162"/>
    </source>
</evidence>
<keyword evidence="5" id="KW-1133">Transmembrane helix</keyword>
<dbReference type="EMBL" id="JAALLT010000002">
    <property type="protein sequence ID" value="NGP75985.1"/>
    <property type="molecule type" value="Genomic_DNA"/>
</dbReference>
<keyword evidence="3" id="KW-1003">Cell membrane</keyword>
<name>A0A6M1T1R9_9BACT</name>
<evidence type="ECO:0000256" key="6">
    <source>
        <dbReference type="ARBA" id="ARBA00023136"/>
    </source>
</evidence>
<dbReference type="InterPro" id="IPR003400">
    <property type="entry name" value="ExbD"/>
</dbReference>
<dbReference type="GO" id="GO:0005886">
    <property type="term" value="C:plasma membrane"/>
    <property type="evidence" value="ECO:0007669"/>
    <property type="project" value="UniProtKB-SubCell"/>
</dbReference>
<evidence type="ECO:0000256" key="7">
    <source>
        <dbReference type="RuleBase" id="RU003879"/>
    </source>
</evidence>
<organism evidence="8 9">
    <name type="scientific">Halalkalibaculum roseum</name>
    <dbReference type="NCBI Taxonomy" id="2709311"/>
    <lineage>
        <taxon>Bacteria</taxon>
        <taxon>Pseudomonadati</taxon>
        <taxon>Balneolota</taxon>
        <taxon>Balneolia</taxon>
        <taxon>Balneolales</taxon>
        <taxon>Balneolaceae</taxon>
        <taxon>Halalkalibaculum</taxon>
    </lineage>
</organism>
<evidence type="ECO:0000256" key="3">
    <source>
        <dbReference type="ARBA" id="ARBA00022475"/>
    </source>
</evidence>
<keyword evidence="4 7" id="KW-0812">Transmembrane</keyword>
<dbReference type="AlphaFoldDB" id="A0A6M1T1R9"/>
<reference evidence="8 9" key="1">
    <citation type="submission" date="2020-02" db="EMBL/GenBank/DDBJ databases">
        <title>Balneolaceae bacterium YR4-1, complete genome.</title>
        <authorList>
            <person name="Li Y."/>
            <person name="Wu S."/>
        </authorList>
    </citation>
    <scope>NUCLEOTIDE SEQUENCE [LARGE SCALE GENOMIC DNA]</scope>
    <source>
        <strain evidence="8 9">YR4-1</strain>
    </source>
</reference>
<evidence type="ECO:0000256" key="5">
    <source>
        <dbReference type="ARBA" id="ARBA00022989"/>
    </source>
</evidence>
<protein>
    <submittedName>
        <fullName evidence="8">Biopolymer transporter ExbD</fullName>
    </submittedName>
</protein>
<keyword evidence="7" id="KW-0653">Protein transport</keyword>
<proteinExistence type="inferred from homology"/>
<evidence type="ECO:0000313" key="8">
    <source>
        <dbReference type="EMBL" id="NGP75985.1"/>
    </source>
</evidence>
<evidence type="ECO:0000256" key="2">
    <source>
        <dbReference type="ARBA" id="ARBA00005811"/>
    </source>
</evidence>
<comment type="caution">
    <text evidence="8">The sequence shown here is derived from an EMBL/GenBank/DDBJ whole genome shotgun (WGS) entry which is preliminary data.</text>
</comment>
<dbReference type="Proteomes" id="UP000473278">
    <property type="component" value="Unassembled WGS sequence"/>
</dbReference>
<gene>
    <name evidence="8" type="ORF">G3570_05050</name>
</gene>
<dbReference type="PANTHER" id="PTHR30558">
    <property type="entry name" value="EXBD MEMBRANE COMPONENT OF PMF-DRIVEN MACROMOLECULE IMPORT SYSTEM"/>
    <property type="match status" value="1"/>
</dbReference>
<dbReference type="GO" id="GO:0022857">
    <property type="term" value="F:transmembrane transporter activity"/>
    <property type="evidence" value="ECO:0007669"/>
    <property type="project" value="InterPro"/>
</dbReference>
<accession>A0A6M1T1R9</accession>
<keyword evidence="7" id="KW-0813">Transport</keyword>
<evidence type="ECO:0000313" key="9">
    <source>
        <dbReference type="Proteomes" id="UP000473278"/>
    </source>
</evidence>
<dbReference type="Pfam" id="PF02472">
    <property type="entry name" value="ExbD"/>
    <property type="match status" value="1"/>
</dbReference>
<keyword evidence="9" id="KW-1185">Reference proteome</keyword>
<dbReference type="PANTHER" id="PTHR30558:SF3">
    <property type="entry name" value="BIOPOLYMER TRANSPORT PROTEIN EXBD-RELATED"/>
    <property type="match status" value="1"/>
</dbReference>
<sequence length="183" mass="20486">MTVMLKKRKREDPEVGGSSMADIAFLLLIFFLLVTTIDVDTGIGMVLPPKPEENVEPPPIKERNMLKILVNAEGLILMDDTPTAITEVKQKVKDFVTNNGQDPNLSVSPDKAIVSLKTDRATPYRVYIDMLDEVMGAYDEIRNTAAQERFGRSLDQLGEDSEEFQQIKDLYPKKISIAEPDEG</sequence>
<dbReference type="GO" id="GO:0015031">
    <property type="term" value="P:protein transport"/>
    <property type="evidence" value="ECO:0007669"/>
    <property type="project" value="UniProtKB-KW"/>
</dbReference>
<comment type="subcellular location">
    <subcellularLocation>
        <location evidence="1">Cell membrane</location>
        <topology evidence="1">Single-pass membrane protein</topology>
    </subcellularLocation>
    <subcellularLocation>
        <location evidence="7">Cell membrane</location>
        <topology evidence="7">Single-pass type II membrane protein</topology>
    </subcellularLocation>
</comment>
<keyword evidence="6" id="KW-0472">Membrane</keyword>